<dbReference type="Gene3D" id="1.25.40.20">
    <property type="entry name" value="Ankyrin repeat-containing domain"/>
    <property type="match status" value="1"/>
</dbReference>
<dbReference type="PROSITE" id="PS50088">
    <property type="entry name" value="ANK_REPEAT"/>
    <property type="match status" value="6"/>
</dbReference>
<feature type="compositionally biased region" description="Low complexity" evidence="3">
    <location>
        <begin position="116"/>
        <end position="142"/>
    </location>
</feature>
<dbReference type="InterPro" id="IPR058925">
    <property type="entry name" value="zf-C2H2_AcuF"/>
</dbReference>
<name>A0A8H6A6M2_PETAA</name>
<feature type="domain" description="C2H2-type" evidence="4">
    <location>
        <begin position="407"/>
        <end position="433"/>
    </location>
</feature>
<feature type="repeat" description="ANK" evidence="2">
    <location>
        <begin position="1284"/>
        <end position="1312"/>
    </location>
</feature>
<evidence type="ECO:0000313" key="5">
    <source>
        <dbReference type="EMBL" id="KAF5861535.1"/>
    </source>
</evidence>
<feature type="domain" description="C2H2-type" evidence="4">
    <location>
        <begin position="375"/>
        <end position="403"/>
    </location>
</feature>
<feature type="region of interest" description="Disordered" evidence="3">
    <location>
        <begin position="256"/>
        <end position="280"/>
    </location>
</feature>
<dbReference type="InterPro" id="IPR027417">
    <property type="entry name" value="P-loop_NTPase"/>
</dbReference>
<keyword evidence="6" id="KW-1185">Reference proteome</keyword>
<dbReference type="Pfam" id="PF12796">
    <property type="entry name" value="Ank_2"/>
    <property type="match status" value="2"/>
</dbReference>
<dbReference type="SMART" id="SM00248">
    <property type="entry name" value="ANK"/>
    <property type="match status" value="9"/>
</dbReference>
<dbReference type="PROSITE" id="PS50297">
    <property type="entry name" value="ANK_REP_REGION"/>
    <property type="match status" value="5"/>
</dbReference>
<dbReference type="Pfam" id="PF24883">
    <property type="entry name" value="NPHP3_N"/>
    <property type="match status" value="1"/>
</dbReference>
<dbReference type="InterPro" id="IPR036770">
    <property type="entry name" value="Ankyrin_rpt-contain_sf"/>
</dbReference>
<evidence type="ECO:0000256" key="3">
    <source>
        <dbReference type="SAM" id="MobiDB-lite"/>
    </source>
</evidence>
<keyword evidence="2" id="KW-0040">ANK repeat</keyword>
<accession>A0A8H6A6M2</accession>
<feature type="repeat" description="ANK" evidence="2">
    <location>
        <begin position="1247"/>
        <end position="1279"/>
    </location>
</feature>
<dbReference type="PANTHER" id="PTHR10039">
    <property type="entry name" value="AMELOGENIN"/>
    <property type="match status" value="1"/>
</dbReference>
<dbReference type="PANTHER" id="PTHR10039:SF15">
    <property type="entry name" value="NACHT DOMAIN-CONTAINING PROTEIN"/>
    <property type="match status" value="1"/>
</dbReference>
<dbReference type="InterPro" id="IPR002110">
    <property type="entry name" value="Ankyrin_rpt"/>
</dbReference>
<organism evidence="5 6">
    <name type="scientific">Petromyces alliaceus</name>
    <name type="common">Aspergillus alliaceus</name>
    <dbReference type="NCBI Taxonomy" id="209559"/>
    <lineage>
        <taxon>Eukaryota</taxon>
        <taxon>Fungi</taxon>
        <taxon>Dikarya</taxon>
        <taxon>Ascomycota</taxon>
        <taxon>Pezizomycotina</taxon>
        <taxon>Eurotiomycetes</taxon>
        <taxon>Eurotiomycetidae</taxon>
        <taxon>Eurotiales</taxon>
        <taxon>Aspergillaceae</taxon>
        <taxon>Aspergillus</taxon>
        <taxon>Aspergillus subgen. Circumdati</taxon>
    </lineage>
</organism>
<proteinExistence type="predicted"/>
<dbReference type="Pfam" id="PF00023">
    <property type="entry name" value="Ank"/>
    <property type="match status" value="2"/>
</dbReference>
<dbReference type="EMBL" id="SPNV01000097">
    <property type="protein sequence ID" value="KAF5861535.1"/>
    <property type="molecule type" value="Genomic_DNA"/>
</dbReference>
<keyword evidence="1" id="KW-0677">Repeat</keyword>
<feature type="repeat" description="ANK" evidence="2">
    <location>
        <begin position="1347"/>
        <end position="1379"/>
    </location>
</feature>
<dbReference type="Proteomes" id="UP000541154">
    <property type="component" value="Unassembled WGS sequence"/>
</dbReference>
<dbReference type="SUPFAM" id="SSF48403">
    <property type="entry name" value="Ankyrin repeat"/>
    <property type="match status" value="1"/>
</dbReference>
<comment type="caution">
    <text evidence="5">The sequence shown here is derived from an EMBL/GenBank/DDBJ whole genome shotgun (WGS) entry which is preliminary data.</text>
</comment>
<protein>
    <recommendedName>
        <fullName evidence="4">C2H2-type domain-containing protein</fullName>
    </recommendedName>
</protein>
<feature type="compositionally biased region" description="Polar residues" evidence="3">
    <location>
        <begin position="256"/>
        <end position="279"/>
    </location>
</feature>
<dbReference type="InterPro" id="IPR013087">
    <property type="entry name" value="Znf_C2H2_type"/>
</dbReference>
<feature type="compositionally biased region" description="Polar residues" evidence="3">
    <location>
        <begin position="99"/>
        <end position="108"/>
    </location>
</feature>
<gene>
    <name evidence="5" type="ORF">ETB97_012861</name>
</gene>
<evidence type="ECO:0000256" key="2">
    <source>
        <dbReference type="PROSITE-ProRule" id="PRU00023"/>
    </source>
</evidence>
<reference evidence="5 6" key="1">
    <citation type="submission" date="2019-04" db="EMBL/GenBank/DDBJ databases">
        <title>Aspergillus burnettii sp. nov., novel species from soil in southeast Queensland.</title>
        <authorList>
            <person name="Gilchrist C.L.M."/>
            <person name="Pitt J.I."/>
            <person name="Lange L."/>
            <person name="Lacey H.J."/>
            <person name="Vuong D."/>
            <person name="Midgley D.J."/>
            <person name="Greenfield P."/>
            <person name="Bradbury M."/>
            <person name="Lacey E."/>
            <person name="Busk P.K."/>
            <person name="Pilgaard B."/>
            <person name="Chooi Y.H."/>
            <person name="Piggott A.M."/>
        </authorList>
    </citation>
    <scope>NUCLEOTIDE SEQUENCE [LARGE SCALE GENOMIC DNA]</scope>
    <source>
        <strain evidence="5 6">FRR 5400</strain>
    </source>
</reference>
<evidence type="ECO:0000313" key="6">
    <source>
        <dbReference type="Proteomes" id="UP000541154"/>
    </source>
</evidence>
<evidence type="ECO:0000259" key="4">
    <source>
        <dbReference type="SMART" id="SM00355"/>
    </source>
</evidence>
<feature type="repeat" description="ANK" evidence="2">
    <location>
        <begin position="1316"/>
        <end position="1345"/>
    </location>
</feature>
<feature type="repeat" description="ANK" evidence="2">
    <location>
        <begin position="1152"/>
        <end position="1184"/>
    </location>
</feature>
<dbReference type="Gene3D" id="3.40.50.300">
    <property type="entry name" value="P-loop containing nucleotide triphosphate hydrolases"/>
    <property type="match status" value="1"/>
</dbReference>
<dbReference type="InterPro" id="IPR056884">
    <property type="entry name" value="NPHP3-like_N"/>
</dbReference>
<dbReference type="SMART" id="SM00355">
    <property type="entry name" value="ZnF_C2H2"/>
    <property type="match status" value="2"/>
</dbReference>
<dbReference type="Pfam" id="PF26082">
    <property type="entry name" value="zf-C2H2_AcuF"/>
    <property type="match status" value="1"/>
</dbReference>
<feature type="region of interest" description="Disordered" evidence="3">
    <location>
        <begin position="98"/>
        <end position="146"/>
    </location>
</feature>
<feature type="repeat" description="ANK" evidence="2">
    <location>
        <begin position="1380"/>
        <end position="1412"/>
    </location>
</feature>
<dbReference type="SUPFAM" id="SSF52540">
    <property type="entry name" value="P-loop containing nucleoside triphosphate hydrolases"/>
    <property type="match status" value="1"/>
</dbReference>
<evidence type="ECO:0000256" key="1">
    <source>
        <dbReference type="ARBA" id="ARBA00022737"/>
    </source>
</evidence>
<sequence>MENASMATISGRAWACSIRFNAVASQTSHTAPSFEDQLARFNIWAANLGVFAEAHASLDYRLRNSPKVKAVMMQQLQALQRKLQFALDTVQRGEEGYFDNNTSVAANTKSDDTDSESSQQGASISSFSSSNSSQISTSVSRSNPDPLVKSVKDIEAAINRLHRLATSIRSSSNRNRNLTASKFAILDENGDDTSTQFESFALRIVQARFPEANPILHGRVANLILQRRRMFSYQERHQQKLAQVVYPAPQRYTSQKASSSFPGSQLVQPTQLPQRSVPSNPGERLQALVINKAFSATTASAFTSTSLLSRPAPSLVSSSAASSSPDTTAVSFPPAPKVAPNAKEFQCPYCGLLLGIKERNPRRWRKHVINDLEPYVCLFEHCNVGNQSFRSVKAWIKHMRWTHTLRWYCGVPNCQSQEFGEQTMFENHMELLHPGSYSSSQLAILGESMRRPATQIFQCCPLCNYVPEIQQNTVVNRKARAHVANTDTLHKHVAAHLEALALLSLPWRNDMSEGSSSRGSPLEEKRSTLRDAGVNDFDDVSLTFNDPPKLELSADEPNELNHLFHPEVPTVYSREAEWGFVPSIPYAGHSQDLVLRSLMRKHLASQVEELGTKHRVEREIGVPTQIELQTICDWISPMDFSAAQERILATRQEGTCDWFIQSPTVTDFIAHKGSVIWAVGIPGSGKTVLSSAIIDYLTRFIRLSPDRAAVAYAYCDYRMQESQTTLGLVACFLRQLLEVYWEVNVSVPEDVHAIYYLHKETKTGPSMAECLEMLAALIAGCGNVFVVIDGLDECGPATRQELVKTIRSVAPSIHLLITSRYLGDIKATLDDVSIVEVSAPGEDLKCYAQGCIEKYPELQTALGTLPTEMSEAYLEHITQSAAGMFPVVQFLVQAWADDSQRLEAGPPSLSLVFRELDAFYSEITMRIIDQPSPDAALARQILIWVAFSRRPVTVSEVTDVIGAEAISQVIASFPGVLAGPELLTTVCAGILTIDSKAGTLRPAHVTLETYLQRNQEGIFAQAQEYITSSCMRYLSFEEFKAGPCANDQDMLARLQKHPFFHYAANEWGHHALGAAETACKEAIIAFLDNRQAVESVMQAKSITRDWQLFPQHVDSESYPHGVTGTALAAFFGLATIVEALMDNSVNKRSCSDPQGALYWAATGGSAEVIKLLLRRGVSPNVRGVMRAAAENGYEDVIRILVANGGDVNAGCYEDEGNALQTAAIKGNESLILCLLELGADPNRVAGELGSVLHIAAVNGDESITRLLLENGADPNTKGGMYGFALQAAVEEGHENIIKMLLDNGADVNLEGGPYGNAFQAAVENGDQDIVELLLAHGANINTMIGGEKYTALQEVARRGLEAMVEFLIDRGANMDSRQRNGQTALHQAAKEGQAGVVALLVQKGANPNIRDQRGFAALDWAKKKNFTEVARVLEAARQIRI</sequence>